<feature type="chain" id="PRO_5041954360" description="Peptidase U32 collagenase domain-containing protein" evidence="2">
    <location>
        <begin position="20"/>
        <end position="991"/>
    </location>
</feature>
<dbReference type="EMBL" id="BLLK01000069">
    <property type="protein sequence ID" value="GFH60376.1"/>
    <property type="molecule type" value="Genomic_DNA"/>
</dbReference>
<reference evidence="4 5" key="1">
    <citation type="journal article" date="2021" name="Sci. Rep.">
        <title>The genome of the diatom Chaetoceros tenuissimus carries an ancient integrated fragment of an extant virus.</title>
        <authorList>
            <person name="Hongo Y."/>
            <person name="Kimura K."/>
            <person name="Takaki Y."/>
            <person name="Yoshida Y."/>
            <person name="Baba S."/>
            <person name="Kobayashi G."/>
            <person name="Nagasaki K."/>
            <person name="Hano T."/>
            <person name="Tomaru Y."/>
        </authorList>
    </citation>
    <scope>NUCLEOTIDE SEQUENCE [LARGE SCALE GENOMIC DNA]</scope>
    <source>
        <strain evidence="4 5">NIES-3715</strain>
    </source>
</reference>
<dbReference type="PANTHER" id="PTHR30217:SF10">
    <property type="entry name" value="23S RRNA 5-HYDROXYCYTIDINE C2501 SYNTHASE"/>
    <property type="match status" value="1"/>
</dbReference>
<protein>
    <recommendedName>
        <fullName evidence="3">Peptidase U32 collagenase domain-containing protein</fullName>
    </recommendedName>
</protein>
<dbReference type="AlphaFoldDB" id="A0AAD3HEH8"/>
<evidence type="ECO:0000313" key="5">
    <source>
        <dbReference type="Proteomes" id="UP001054902"/>
    </source>
</evidence>
<dbReference type="PANTHER" id="PTHR30217">
    <property type="entry name" value="PEPTIDASE U32 FAMILY"/>
    <property type="match status" value="1"/>
</dbReference>
<evidence type="ECO:0000256" key="2">
    <source>
        <dbReference type="SAM" id="SignalP"/>
    </source>
</evidence>
<dbReference type="Proteomes" id="UP001054902">
    <property type="component" value="Unassembled WGS sequence"/>
</dbReference>
<feature type="domain" description="Peptidase U32 collagenase" evidence="3">
    <location>
        <begin position="508"/>
        <end position="629"/>
    </location>
</feature>
<feature type="region of interest" description="Disordered" evidence="1">
    <location>
        <begin position="970"/>
        <end position="991"/>
    </location>
</feature>
<evidence type="ECO:0000256" key="1">
    <source>
        <dbReference type="SAM" id="MobiDB-lite"/>
    </source>
</evidence>
<dbReference type="InterPro" id="IPR001539">
    <property type="entry name" value="Peptidase_U32"/>
</dbReference>
<dbReference type="InterPro" id="IPR051454">
    <property type="entry name" value="RNA/ubiquinone_mod_enzymes"/>
</dbReference>
<evidence type="ECO:0000259" key="3">
    <source>
        <dbReference type="Pfam" id="PF12392"/>
    </source>
</evidence>
<dbReference type="Pfam" id="PF01136">
    <property type="entry name" value="Peptidase_U32"/>
    <property type="match status" value="2"/>
</dbReference>
<organism evidence="4 5">
    <name type="scientific">Chaetoceros tenuissimus</name>
    <dbReference type="NCBI Taxonomy" id="426638"/>
    <lineage>
        <taxon>Eukaryota</taxon>
        <taxon>Sar</taxon>
        <taxon>Stramenopiles</taxon>
        <taxon>Ochrophyta</taxon>
        <taxon>Bacillariophyta</taxon>
        <taxon>Coscinodiscophyceae</taxon>
        <taxon>Chaetocerotophycidae</taxon>
        <taxon>Chaetocerotales</taxon>
        <taxon>Chaetocerotaceae</taxon>
        <taxon>Chaetoceros</taxon>
    </lineage>
</organism>
<accession>A0AAD3HEH8</accession>
<keyword evidence="5" id="KW-1185">Reference proteome</keyword>
<proteinExistence type="predicted"/>
<dbReference type="Pfam" id="PF12392">
    <property type="entry name" value="DUF3656"/>
    <property type="match status" value="1"/>
</dbReference>
<dbReference type="InterPro" id="IPR020988">
    <property type="entry name" value="Pept_U32_collagenase"/>
</dbReference>
<name>A0AAD3HEH8_9STRA</name>
<sequence length="991" mass="108438">MKFWLSLSAALSIVHEGYSFSAPKPKATVPKKKSLSETELINRRKSPALWREDLTLSQNTNVDAKATFSGPKRPPEVMAPCGGFPQLKAAVANGADSIYLGLSAFSARARASNFSPSELHEAVKLCHQSGVKVYVALNVLVFQNELEEVAKWIQVCDKANVDALIVQDIGVTKLAQKIAPNLEIHASTQQTVTNTDGVMYAKNRGGANRVVLGRELSIEEIKAVTRDIEVLEDDEVEVETFVHGALCVSYSGQCFSSEAWGGRSANRGQCAQACRLPYGLIQNGELKDLQDMSYLLSPQDLCGLDQVEDLVRAGVSCLKIEGRLKDENYVAATTRAYRNAVDEAWTKIQKERGIQASSRTRLLDSHETITKEDLTQLFSRGQDEDNDGLTPGFFEGSKHQRLVRGRNPRHRGVHIGRVVRGSSPRNGLLIANDEYINTLKRGDGIVVDRGMPQELELGGPIFDVQDMQDGTTLIRFSKGVEKEWKKTDDEARRGLGTRRPLAPPNAHVWRTSDSAIDKKMKKLIEAAPPRSSVSVEVIGKLNGPIQVKIHDTVNGITGVGQSEGILIEPEKRGLDEKSIFKAIGTLGNTEFTLPEDNSGIDLSNLELNTWCPISWIKKARQQAVEGLLNQSKIISTEEIANMSDDLEDYDNQSDLVSSIILDSKKAKQEIDSNVSPPSLAVLARNQAQVEALCEMIESGSFIDEIIIDFLEIDGIRDAVNTIRKVAGAKVVLATPRIIKPGEEGIWKVLLRLEPDGLLIRSSGLVHKLQSLGGQGAEVSIGAQTVKIPEMIGDFSLNPTNTMTTAELLDYGGLSRLTTGLDLSARSITELARAMNSASTKLEVIAHTHLPIFHTEHCVFARFLSKGDSYLDCGHVCTRNTVHLRDQSGQDNLVLADLGCRNTVFSAEAQSGVHSIREWADAGVGTIRIELVDEGKDDVKKIVRGYMGVLSGESKAFEVWDMLKEIRDSNGRTGGVSHGSLRNSSERRAGEL</sequence>
<evidence type="ECO:0000313" key="4">
    <source>
        <dbReference type="EMBL" id="GFH60376.1"/>
    </source>
</evidence>
<gene>
    <name evidence="4" type="ORF">CTEN210_16852</name>
</gene>
<feature type="signal peptide" evidence="2">
    <location>
        <begin position="1"/>
        <end position="19"/>
    </location>
</feature>
<keyword evidence="2" id="KW-0732">Signal</keyword>
<comment type="caution">
    <text evidence="4">The sequence shown here is derived from an EMBL/GenBank/DDBJ whole genome shotgun (WGS) entry which is preliminary data.</text>
</comment>